<dbReference type="InterPro" id="IPR054289">
    <property type="entry name" value="DUF7025"/>
</dbReference>
<dbReference type="GO" id="GO:0016887">
    <property type="term" value="F:ATP hydrolysis activity"/>
    <property type="evidence" value="ECO:0007669"/>
    <property type="project" value="InterPro"/>
</dbReference>
<dbReference type="Pfam" id="PF22942">
    <property type="entry name" value="DUF7025"/>
    <property type="match status" value="1"/>
</dbReference>
<evidence type="ECO:0000313" key="3">
    <source>
        <dbReference type="Proteomes" id="UP000750711"/>
    </source>
</evidence>
<dbReference type="Pfam" id="PF00004">
    <property type="entry name" value="AAA"/>
    <property type="match status" value="1"/>
</dbReference>
<feature type="domain" description="AAA+ ATPase" evidence="1">
    <location>
        <begin position="473"/>
        <end position="600"/>
    </location>
</feature>
<name>A0A9P8L9D7_9PEZI</name>
<keyword evidence="3" id="KW-1185">Reference proteome</keyword>
<accession>A0A9P8L9D7</accession>
<dbReference type="InterPro" id="IPR003959">
    <property type="entry name" value="ATPase_AAA_core"/>
</dbReference>
<dbReference type="GO" id="GO:0005524">
    <property type="term" value="F:ATP binding"/>
    <property type="evidence" value="ECO:0007669"/>
    <property type="project" value="InterPro"/>
</dbReference>
<evidence type="ECO:0000313" key="2">
    <source>
        <dbReference type="EMBL" id="KAH0556906.1"/>
    </source>
</evidence>
<evidence type="ECO:0000259" key="1">
    <source>
        <dbReference type="SMART" id="SM00382"/>
    </source>
</evidence>
<dbReference type="PANTHER" id="PTHR46411">
    <property type="entry name" value="FAMILY ATPASE, PUTATIVE-RELATED"/>
    <property type="match status" value="1"/>
</dbReference>
<organism evidence="2 3">
    <name type="scientific">Trichoglossum hirsutum</name>
    <dbReference type="NCBI Taxonomy" id="265104"/>
    <lineage>
        <taxon>Eukaryota</taxon>
        <taxon>Fungi</taxon>
        <taxon>Dikarya</taxon>
        <taxon>Ascomycota</taxon>
        <taxon>Pezizomycotina</taxon>
        <taxon>Geoglossomycetes</taxon>
        <taxon>Geoglossales</taxon>
        <taxon>Geoglossaceae</taxon>
        <taxon>Trichoglossum</taxon>
    </lineage>
</organism>
<proteinExistence type="predicted"/>
<reference evidence="2" key="1">
    <citation type="submission" date="2021-03" db="EMBL/GenBank/DDBJ databases">
        <title>Comparative genomics and phylogenomic investigation of the class Geoglossomycetes provide insights into ecological specialization and systematics.</title>
        <authorList>
            <person name="Melie T."/>
            <person name="Pirro S."/>
            <person name="Miller A.N."/>
            <person name="Quandt A."/>
        </authorList>
    </citation>
    <scope>NUCLEOTIDE SEQUENCE</scope>
    <source>
        <strain evidence="2">CAQ_001_2017</strain>
    </source>
</reference>
<dbReference type="AlphaFoldDB" id="A0A9P8L9D7"/>
<dbReference type="PANTHER" id="PTHR46411:SF2">
    <property type="entry name" value="AAA+ ATPASE DOMAIN-CONTAINING PROTEIN"/>
    <property type="match status" value="1"/>
</dbReference>
<dbReference type="SMART" id="SM00382">
    <property type="entry name" value="AAA"/>
    <property type="match status" value="1"/>
</dbReference>
<protein>
    <recommendedName>
        <fullName evidence="1">AAA+ ATPase domain-containing protein</fullName>
    </recommendedName>
</protein>
<gene>
    <name evidence="2" type="ORF">GP486_005306</name>
</gene>
<dbReference type="SUPFAM" id="SSF52540">
    <property type="entry name" value="P-loop containing nucleoside triphosphate hydrolases"/>
    <property type="match status" value="1"/>
</dbReference>
<dbReference type="InterPro" id="IPR027417">
    <property type="entry name" value="P-loop_NTPase"/>
</dbReference>
<dbReference type="Gene3D" id="3.40.50.300">
    <property type="entry name" value="P-loop containing nucleotide triphosphate hydrolases"/>
    <property type="match status" value="1"/>
</dbReference>
<dbReference type="EMBL" id="JAGHQM010000977">
    <property type="protein sequence ID" value="KAH0556906.1"/>
    <property type="molecule type" value="Genomic_DNA"/>
</dbReference>
<comment type="caution">
    <text evidence="2">The sequence shown here is derived from an EMBL/GenBank/DDBJ whole genome shotgun (WGS) entry which is preliminary data.</text>
</comment>
<dbReference type="Proteomes" id="UP000750711">
    <property type="component" value="Unassembled WGS sequence"/>
</dbReference>
<dbReference type="InterPro" id="IPR003593">
    <property type="entry name" value="AAA+_ATPase"/>
</dbReference>
<dbReference type="CDD" id="cd19481">
    <property type="entry name" value="RecA-like_protease"/>
    <property type="match status" value="1"/>
</dbReference>
<sequence>MDEFMGLFTDYQGSTHLRSQPVQDEETCFNGEFDDIIDYRSPLSDRRDVFRTTPNFKRKQGNERKFGEYSLLLRRIMSQDPNAKPIVQLEIQSDILREAFQKIAAGSVTTNLHHNPIVIGDPYCELYHSREKISAAIQEATSSQLKTELQLLKTFESNYMSTTITDIDILRSRGCITFEFLWSLFPPKAFLVLQNSRASIEPVMSCAVLKKYEVIQKQNSLIWKITVHQLGFDGHKFGNVARSYSFQSFTGLMDITSLPVYPIQHHPDEVSLREELIERGRAYQKLCQGDAESGRKGFGAHRTYSGPLWTPKKPDEDRQGCDFYDVPSAQVCGRCMVDPDGFVNEFPIFRDTIIPEAKDQADDGSSSSTFGFGLNLRSRIYSPADVHSLQQSEEQVLSDNQLLTSPASIPGYSFGTKCWGYFLVDEIKDIDWQEDAFKGLQFDHKKKSIIRSLVSGHSASSTDFDDFISGKGRGLVFLLHGPPGSGKTMTAESVAESLHRPLYYISGGELGTQLYKIEDCLRVIFDRIVRWEAVLLFDEADTYMAKRREDSIQRNAMISILLRLLEYQSGIIFLTTNRITDFDPAFHSRIHITIPYSQPTQEQRQFIWHDLSSKSENTFSDADFKRLAELPLNGRNVKNVLRVASLSVRTKEDGKKEKVGFTHVKEVLPIAFGDATDPKLSEAVREFLERS</sequence>